<evidence type="ECO:0000313" key="3">
    <source>
        <dbReference type="EMBL" id="PMD19350.1"/>
    </source>
</evidence>
<dbReference type="EMBL" id="KZ613489">
    <property type="protein sequence ID" value="PMD19350.1"/>
    <property type="molecule type" value="Genomic_DNA"/>
</dbReference>
<feature type="compositionally biased region" description="Polar residues" evidence="2">
    <location>
        <begin position="245"/>
        <end position="257"/>
    </location>
</feature>
<dbReference type="Proteomes" id="UP000235672">
    <property type="component" value="Unassembled WGS sequence"/>
</dbReference>
<evidence type="ECO:0000313" key="4">
    <source>
        <dbReference type="Proteomes" id="UP000235672"/>
    </source>
</evidence>
<sequence length="758" mass="85105">MSYQMLIGGLSNREFLMEFNLSGPGFLAKNDDGKDIKRLWRIWNKCTMETADGDLCYEVQYWENDHGHDYVYAWPAGEIKSNYPTDMDAWEENYGDAWDAKYGTVGKIWNASGQATKRPFDDTPGKARKELKKQKITVKIREFDSEVDEEVDEEMDKEKDDADPFVAPPPRQMNQFEIRVPSFRADVPSAPMADENVEMSSSVAGGTARTECVSRGLQDEDVDVSDLLSPLARRPGASSPLGVNRHQTSSLGSPAQQSRLLSRSLLSDEVEDSEMNDLDSLKSNLTFQAAPTNTVSRNATTRSILAVSHASDSLTPEYSQNADQTMDDALQAVYEESQLEFAAARDAETGSESPSGQFDPSQRVIEENQFENYSQKLIDAHSESVEGLFLAALDLTDMPCDDCVTKRKEGSKCDYTDFISYLVVILLGMDALVLEHFVKGDLPKAEKRNAALQKTLRKLKNLGPKEKCLSIYAQYLVDKNGESPCTKVLLEVLGKAELYLQGRDEKDLQSGTFSVRVDSIIGKPWSLTESVAGKRKYIKDEARAEKCLAWIENVKHRLSSLPADQPLERPLAEVGYATTPIERLDQHARHSSSNYLMNLCEAICRVLYGHRYSIEQYVVFHNFHLTHAMYAEIVLSRIGLVYTTQGGGFSHHPAGISQPGANGVGKNYYTDLEERSFADSDFLELVESELRRKNELAELYKGLVTTAAEQEALVEDLRLLKRSIEQAMEEDAQQKERLKGMLKDTEPFMKLLQLVKEL</sequence>
<feature type="region of interest" description="Disordered" evidence="2">
    <location>
        <begin position="147"/>
        <end position="170"/>
    </location>
</feature>
<accession>A0A2J6PZ84</accession>
<organism evidence="3 4">
    <name type="scientific">Hyaloscypha hepaticicola</name>
    <dbReference type="NCBI Taxonomy" id="2082293"/>
    <lineage>
        <taxon>Eukaryota</taxon>
        <taxon>Fungi</taxon>
        <taxon>Dikarya</taxon>
        <taxon>Ascomycota</taxon>
        <taxon>Pezizomycotina</taxon>
        <taxon>Leotiomycetes</taxon>
        <taxon>Helotiales</taxon>
        <taxon>Hyaloscyphaceae</taxon>
        <taxon>Hyaloscypha</taxon>
    </lineage>
</organism>
<evidence type="ECO:0000256" key="2">
    <source>
        <dbReference type="SAM" id="MobiDB-lite"/>
    </source>
</evidence>
<proteinExistence type="predicted"/>
<feature type="region of interest" description="Disordered" evidence="2">
    <location>
        <begin position="230"/>
        <end position="259"/>
    </location>
</feature>
<reference evidence="3 4" key="1">
    <citation type="submission" date="2016-05" db="EMBL/GenBank/DDBJ databases">
        <title>A degradative enzymes factory behind the ericoid mycorrhizal symbiosis.</title>
        <authorList>
            <consortium name="DOE Joint Genome Institute"/>
            <person name="Martino E."/>
            <person name="Morin E."/>
            <person name="Grelet G."/>
            <person name="Kuo A."/>
            <person name="Kohler A."/>
            <person name="Daghino S."/>
            <person name="Barry K."/>
            <person name="Choi C."/>
            <person name="Cichocki N."/>
            <person name="Clum A."/>
            <person name="Copeland A."/>
            <person name="Hainaut M."/>
            <person name="Haridas S."/>
            <person name="Labutti K."/>
            <person name="Lindquist E."/>
            <person name="Lipzen A."/>
            <person name="Khouja H.-R."/>
            <person name="Murat C."/>
            <person name="Ohm R."/>
            <person name="Olson A."/>
            <person name="Spatafora J."/>
            <person name="Veneault-Fourrey C."/>
            <person name="Henrissat B."/>
            <person name="Grigoriev I."/>
            <person name="Martin F."/>
            <person name="Perotto S."/>
        </authorList>
    </citation>
    <scope>NUCLEOTIDE SEQUENCE [LARGE SCALE GENOMIC DNA]</scope>
    <source>
        <strain evidence="3 4">UAMH 7357</strain>
    </source>
</reference>
<evidence type="ECO:0000256" key="1">
    <source>
        <dbReference type="SAM" id="Coils"/>
    </source>
</evidence>
<gene>
    <name evidence="3" type="ORF">NA56DRAFT_750467</name>
</gene>
<protein>
    <submittedName>
        <fullName evidence="3">Uncharacterized protein</fullName>
    </submittedName>
</protein>
<feature type="region of interest" description="Disordered" evidence="2">
    <location>
        <begin position="195"/>
        <end position="217"/>
    </location>
</feature>
<keyword evidence="4" id="KW-1185">Reference proteome</keyword>
<keyword evidence="1" id="KW-0175">Coiled coil</keyword>
<dbReference type="AlphaFoldDB" id="A0A2J6PZ84"/>
<dbReference type="OrthoDB" id="3440338at2759"/>
<name>A0A2J6PZ84_9HELO</name>
<feature type="coiled-coil region" evidence="1">
    <location>
        <begin position="707"/>
        <end position="737"/>
    </location>
</feature>